<reference evidence="1 2" key="1">
    <citation type="submission" date="2020-02" db="EMBL/GenBank/DDBJ databases">
        <title>Genome sequencing for Kineobactrum sp. M2.</title>
        <authorList>
            <person name="Park S.-J."/>
        </authorList>
    </citation>
    <scope>NUCLEOTIDE SEQUENCE [LARGE SCALE GENOMIC DNA]</scope>
    <source>
        <strain evidence="1 2">M2</strain>
    </source>
</reference>
<evidence type="ECO:0000313" key="2">
    <source>
        <dbReference type="Proteomes" id="UP000477680"/>
    </source>
</evidence>
<sequence>MVDYGGGLGSEGPQQYEQLLSVPPGRQLTIGVAALDADLAQLQTLDLHQYRRLLLVVKAWEPPMAELLDALAPLASLDRCTVLLLPLPGKPTPRRKVEDWHAFARRLPFASVDVQLLNRVVD</sequence>
<dbReference type="EMBL" id="CP048711">
    <property type="protein sequence ID" value="QIB64442.1"/>
    <property type="molecule type" value="Genomic_DNA"/>
</dbReference>
<organism evidence="1 2">
    <name type="scientific">Kineobactrum salinum</name>
    <dbReference type="NCBI Taxonomy" id="2708301"/>
    <lineage>
        <taxon>Bacteria</taxon>
        <taxon>Pseudomonadati</taxon>
        <taxon>Pseudomonadota</taxon>
        <taxon>Gammaproteobacteria</taxon>
        <taxon>Cellvibrionales</taxon>
        <taxon>Halieaceae</taxon>
        <taxon>Kineobactrum</taxon>
    </lineage>
</organism>
<gene>
    <name evidence="1" type="ORF">G3T16_02545</name>
</gene>
<name>A0A6C0TX89_9GAMM</name>
<dbReference type="KEGG" id="kim:G3T16_02545"/>
<protein>
    <submittedName>
        <fullName evidence="1">DUF2868 domain-containing protein</fullName>
    </submittedName>
</protein>
<dbReference type="InterPro" id="IPR021296">
    <property type="entry name" value="DUF2868"/>
</dbReference>
<dbReference type="AlphaFoldDB" id="A0A6C0TX89"/>
<proteinExistence type="predicted"/>
<evidence type="ECO:0000313" key="1">
    <source>
        <dbReference type="EMBL" id="QIB64442.1"/>
    </source>
</evidence>
<keyword evidence="2" id="KW-1185">Reference proteome</keyword>
<accession>A0A6C0TX89</accession>
<dbReference type="Pfam" id="PF11067">
    <property type="entry name" value="DUF2868"/>
    <property type="match status" value="1"/>
</dbReference>
<dbReference type="Proteomes" id="UP000477680">
    <property type="component" value="Chromosome"/>
</dbReference>